<name>A0ABW2ZE84_9SPHI</name>
<feature type="domain" description="Transposase IS110-like N-terminal" evidence="1">
    <location>
        <begin position="19"/>
        <end position="163"/>
    </location>
</feature>
<dbReference type="PANTHER" id="PTHR33055">
    <property type="entry name" value="TRANSPOSASE FOR INSERTION SEQUENCE ELEMENT IS1111A"/>
    <property type="match status" value="1"/>
</dbReference>
<sequence>MKEHSGVDVSIVPQLDKACGLDMHKDKIVGFISGKDGTGQQLKEFGTFTCELRQIREWLQSHQVEHCLMESTGIYWMSLYAILTEAGIHVTVANPTHIKQVPKRKTDRKDAKWLCTLLLNGLVRPSFMPTAEQRVLRDHCRSRLFYMRQQNKTQNRLLKILESNNIKLRSVISSIKTKSAMDMIRLLAVGVTDKEQLAGCARGQVKRKKEALIKALDGTLAPHHLVQLQMLLQDFDHVQSQLSTLELMIIEITQAHYSLAYECLDSITGIAGRSAQIILSEAGNDMSRFSTADHLTAWCGLAPGNNESAGKRRDTSVKKGNPYLKTALVTAAWAAVRVKDSYWRALFERLRKRMKVQKAIVAIARRMLKVVHKTLDTLTIYQEKGIAHFVDLQAKAALYHRMKQQWPSTEL</sequence>
<dbReference type="RefSeq" id="WP_377139979.1">
    <property type="nucleotide sequence ID" value="NZ_JBHTIA010000003.1"/>
</dbReference>
<keyword evidence="4" id="KW-1185">Reference proteome</keyword>
<dbReference type="Proteomes" id="UP001597073">
    <property type="component" value="Unassembled WGS sequence"/>
</dbReference>
<evidence type="ECO:0000259" key="1">
    <source>
        <dbReference type="Pfam" id="PF01548"/>
    </source>
</evidence>
<organism evidence="3 4">
    <name type="scientific">Mucilaginibacter lutimaris</name>
    <dbReference type="NCBI Taxonomy" id="931629"/>
    <lineage>
        <taxon>Bacteria</taxon>
        <taxon>Pseudomonadati</taxon>
        <taxon>Bacteroidota</taxon>
        <taxon>Sphingobacteriia</taxon>
        <taxon>Sphingobacteriales</taxon>
        <taxon>Sphingobacteriaceae</taxon>
        <taxon>Mucilaginibacter</taxon>
    </lineage>
</organism>
<evidence type="ECO:0000313" key="3">
    <source>
        <dbReference type="EMBL" id="MFD0764484.1"/>
    </source>
</evidence>
<gene>
    <name evidence="3" type="ORF">ACFQZI_06445</name>
</gene>
<dbReference type="InterPro" id="IPR047650">
    <property type="entry name" value="Transpos_IS110"/>
</dbReference>
<reference evidence="4" key="1">
    <citation type="journal article" date="2019" name="Int. J. Syst. Evol. Microbiol.">
        <title>The Global Catalogue of Microorganisms (GCM) 10K type strain sequencing project: providing services to taxonomists for standard genome sequencing and annotation.</title>
        <authorList>
            <consortium name="The Broad Institute Genomics Platform"/>
            <consortium name="The Broad Institute Genome Sequencing Center for Infectious Disease"/>
            <person name="Wu L."/>
            <person name="Ma J."/>
        </authorList>
    </citation>
    <scope>NUCLEOTIDE SEQUENCE [LARGE SCALE GENOMIC DNA]</scope>
    <source>
        <strain evidence="4">CCUG 60742</strain>
    </source>
</reference>
<dbReference type="PANTHER" id="PTHR33055:SF13">
    <property type="entry name" value="TRANSPOSASE"/>
    <property type="match status" value="1"/>
</dbReference>
<protein>
    <submittedName>
        <fullName evidence="3">IS110 family transposase</fullName>
    </submittedName>
</protein>
<accession>A0ABW2ZE84</accession>
<dbReference type="InterPro" id="IPR003346">
    <property type="entry name" value="Transposase_20"/>
</dbReference>
<evidence type="ECO:0000313" key="4">
    <source>
        <dbReference type="Proteomes" id="UP001597073"/>
    </source>
</evidence>
<comment type="caution">
    <text evidence="3">The sequence shown here is derived from an EMBL/GenBank/DDBJ whole genome shotgun (WGS) entry which is preliminary data.</text>
</comment>
<feature type="domain" description="Transposase IS116/IS110/IS902 C-terminal" evidence="2">
    <location>
        <begin position="262"/>
        <end position="346"/>
    </location>
</feature>
<proteinExistence type="predicted"/>
<dbReference type="Pfam" id="PF02371">
    <property type="entry name" value="Transposase_20"/>
    <property type="match status" value="1"/>
</dbReference>
<dbReference type="NCBIfam" id="NF033542">
    <property type="entry name" value="transpos_IS110"/>
    <property type="match status" value="1"/>
</dbReference>
<evidence type="ECO:0000259" key="2">
    <source>
        <dbReference type="Pfam" id="PF02371"/>
    </source>
</evidence>
<dbReference type="Pfam" id="PF01548">
    <property type="entry name" value="DEDD_Tnp_IS110"/>
    <property type="match status" value="1"/>
</dbReference>
<dbReference type="EMBL" id="JBHTIA010000003">
    <property type="protein sequence ID" value="MFD0764484.1"/>
    <property type="molecule type" value="Genomic_DNA"/>
</dbReference>
<dbReference type="InterPro" id="IPR002525">
    <property type="entry name" value="Transp_IS110-like_N"/>
</dbReference>